<organism evidence="1">
    <name type="scientific">Lygus hesperus</name>
    <name type="common">Western plant bug</name>
    <dbReference type="NCBI Taxonomy" id="30085"/>
    <lineage>
        <taxon>Eukaryota</taxon>
        <taxon>Metazoa</taxon>
        <taxon>Ecdysozoa</taxon>
        <taxon>Arthropoda</taxon>
        <taxon>Hexapoda</taxon>
        <taxon>Insecta</taxon>
        <taxon>Pterygota</taxon>
        <taxon>Neoptera</taxon>
        <taxon>Paraneoptera</taxon>
        <taxon>Hemiptera</taxon>
        <taxon>Heteroptera</taxon>
        <taxon>Panheteroptera</taxon>
        <taxon>Cimicomorpha</taxon>
        <taxon>Miridae</taxon>
        <taxon>Mirini</taxon>
        <taxon>Lygus</taxon>
    </lineage>
</organism>
<proteinExistence type="predicted"/>
<accession>A0A0A9Z9B8</accession>
<protein>
    <submittedName>
        <fullName evidence="1">Branchpoint-bridging protein</fullName>
    </submittedName>
</protein>
<gene>
    <name evidence="1" type="primary">BBP_0</name>
    <name evidence="1" type="ORF">CM83_57485</name>
</gene>
<reference evidence="1" key="1">
    <citation type="journal article" date="2014" name="PLoS ONE">
        <title>Transcriptome-Based Identification of ABC Transporters in the Western Tarnished Plant Bug Lygus hesperus.</title>
        <authorList>
            <person name="Hull J.J."/>
            <person name="Chaney K."/>
            <person name="Geib S.M."/>
            <person name="Fabrick J.A."/>
            <person name="Brent C.S."/>
            <person name="Walsh D."/>
            <person name="Lavine L.C."/>
        </authorList>
    </citation>
    <scope>NUCLEOTIDE SEQUENCE</scope>
</reference>
<dbReference type="AlphaFoldDB" id="A0A0A9Z9B8"/>
<evidence type="ECO:0000313" key="1">
    <source>
        <dbReference type="EMBL" id="JAG38405.1"/>
    </source>
</evidence>
<sequence>MFPVKNARSETHLEPKLDALGNKTNSRGILHVKEKRTSWHELIEKCMRVLSTYVPSKLLLEEAERVFKLICYDEFFMGECEDESCPLDHYSLPSTTKWDWPSVCLATLHVIRKATRPKIEILKMLVKFISGRAPIFALGLATCIPKMKQSEQLEFAGFLVNSLAEYLGRETAVMLVLFITYPVVGTELFNILLERFKVFEINSTIYL</sequence>
<dbReference type="EMBL" id="GBHO01005199">
    <property type="protein sequence ID" value="JAG38405.1"/>
    <property type="molecule type" value="Transcribed_RNA"/>
</dbReference>
<reference evidence="1" key="2">
    <citation type="submission" date="2014-07" db="EMBL/GenBank/DDBJ databases">
        <authorList>
            <person name="Hull J."/>
        </authorList>
    </citation>
    <scope>NUCLEOTIDE SEQUENCE</scope>
</reference>
<name>A0A0A9Z9B8_LYGHE</name>
<feature type="non-terminal residue" evidence="1">
    <location>
        <position position="207"/>
    </location>
</feature>